<reference evidence="1" key="1">
    <citation type="submission" date="2017-07" db="PDB data bank">
        <title>Structure of TssK at 2.5 Angstroms resolution.</title>
        <authorList>
            <person name="Xu D."/>
            <person name="Tong H."/>
            <person name="Ran T."/>
            <person name="Wang W.W."/>
        </authorList>
    </citation>
    <scope>X-RAY CRYSTALLOGRAPHY (2.50 ANGSTROMS)</scope>
</reference>
<sequence>MKDAHKVVWTEGMFLRPHHFQQAENYLEGYMRNWGQAHSGCFWGFLTLDLDQTLLRQGKIALNAASGIMPDGTPFRFSGAQQAPAPLAIADNKTGENVVLALPTYRAGREDVIFQESPEALARYLAYENEVDDLNAVSVGSAALQFGRLRLRLMLESELNAEWTALGVTRVLEKRGDNSLRLDTAQIPPMLNCQGNPVLKTFINDLQGLLQQRSQQMSQRLLQPGRGGSSEMVDFMLLQLINRHLGQVSHAYHLDHLHPERLFADWLQFATELASFSAQRTPEGRLPVYDHDNLALCFGKLMLLLRQGLSVVLEDNAIQLTLVERSHGLNVATVQDTKMMRDFGFVLAVRADVAAEVLLTHFPAQMKIAPVTRIRDLVQLQLPGIGLRTMPVAPRQIPYHAGYTYFELEKGGDLWKQMEKSSAFALHLAGEFPGLDMEFWAIRSHTDRLEHHHHHH</sequence>
<name>A0ACD6BAT1_SERSF</name>
<organism evidence="1">
    <name type="scientific">Serratia sp. (strain FS14)</name>
    <dbReference type="NCBI Taxonomy" id="1327989"/>
    <lineage>
        <taxon>Bacteria</taxon>
        <taxon>Pseudomonadati</taxon>
        <taxon>Pseudomonadota</taxon>
        <taxon>Gammaproteobacteria</taxon>
        <taxon>Enterobacterales</taxon>
        <taxon>Yersiniaceae</taxon>
        <taxon>Serratia</taxon>
    </lineage>
</organism>
<accession>A0ACD6BAT1</accession>
<protein>
    <submittedName>
        <fullName evidence="1">TssK</fullName>
    </submittedName>
</protein>
<dbReference type="PDB" id="5Y0E">
    <property type="method" value="X-ray"/>
    <property type="resolution" value="2.50 A"/>
    <property type="chains" value="A/B/C=1-456"/>
</dbReference>
<proteinExistence type="evidence at protein level"/>
<accession>A0A3F2YLT8</accession>
<evidence type="ECO:0000313" key="1">
    <source>
        <dbReference type="PDB" id="5Y0E"/>
    </source>
</evidence>
<keyword evidence="1" id="KW-0002">3D-structure</keyword>